<dbReference type="RefSeq" id="WP_144422078.1">
    <property type="nucleotide sequence ID" value="NZ_CP012251.1"/>
</dbReference>
<evidence type="ECO:0000313" key="3">
    <source>
        <dbReference type="Proteomes" id="UP000514411"/>
    </source>
</evidence>
<dbReference type="EMBL" id="LR861807">
    <property type="protein sequence ID" value="CAD1791354.1"/>
    <property type="molecule type" value="Genomic_DNA"/>
</dbReference>
<gene>
    <name evidence="2" type="ORF">XSP_001893</name>
    <name evidence="1" type="ORF">XSP_001909</name>
</gene>
<proteinExistence type="predicted"/>
<organism evidence="1">
    <name type="scientific">Xanthomonas campestris pv. juglandis</name>
    <name type="common">Xanthomonas arboricola pv. juglandis</name>
    <dbReference type="NCBI Taxonomy" id="195709"/>
    <lineage>
        <taxon>Bacteria</taxon>
        <taxon>Pseudomonadati</taxon>
        <taxon>Pseudomonadota</taxon>
        <taxon>Gammaproteobacteria</taxon>
        <taxon>Lysobacterales</taxon>
        <taxon>Lysobacteraceae</taxon>
        <taxon>Xanthomonas</taxon>
    </lineage>
</organism>
<name>A0A7U7DBT0_XANCJ</name>
<protein>
    <submittedName>
        <fullName evidence="1">Uncharacterized protein</fullName>
    </submittedName>
</protein>
<reference evidence="1 3" key="1">
    <citation type="submission" date="2020-07" db="EMBL/GenBank/DDBJ databases">
        <authorList>
            <person name="Teixeira M."/>
        </authorList>
    </citation>
    <scope>NUCLEOTIDE SEQUENCE</scope>
    <source>
        <strain evidence="2">3</strain>
        <strain evidence="1">Xanthomonas arboricola pv. juglandis CPBF 427</strain>
    </source>
</reference>
<evidence type="ECO:0000313" key="2">
    <source>
        <dbReference type="EMBL" id="CAD1791354.1"/>
    </source>
</evidence>
<accession>A0A7U7DBT0</accession>
<sequence length="61" mass="7135">MINSRQAVRNGWERSGDAEQCLRHMSLFAVTAHDSIAEYLDIKKIYNAVRLVKNNKSREWN</sequence>
<evidence type="ECO:0000313" key="1">
    <source>
        <dbReference type="EMBL" id="CAD0325569.1"/>
    </source>
</evidence>
<dbReference type="Proteomes" id="UP000514411">
    <property type="component" value="Chromosome"/>
</dbReference>
<dbReference type="AlphaFoldDB" id="A0A7U7DBT0"/>
<dbReference type="EMBL" id="LR824643">
    <property type="protein sequence ID" value="CAD0325569.1"/>
    <property type="molecule type" value="Genomic_DNA"/>
</dbReference>